<feature type="transmembrane region" description="Helical" evidence="5">
    <location>
        <begin position="356"/>
        <end position="382"/>
    </location>
</feature>
<feature type="transmembrane region" description="Helical" evidence="5">
    <location>
        <begin position="160"/>
        <end position="181"/>
    </location>
</feature>
<feature type="domain" description="Integral membrane bound transporter" evidence="6">
    <location>
        <begin position="312"/>
        <end position="438"/>
    </location>
</feature>
<dbReference type="InterPro" id="IPR049453">
    <property type="entry name" value="Memb_transporter_dom"/>
</dbReference>
<reference evidence="7" key="1">
    <citation type="submission" date="2022-12" db="EMBL/GenBank/DDBJ databases">
        <authorList>
            <person name="Krivoruchko A.V."/>
            <person name="Elkin A."/>
        </authorList>
    </citation>
    <scope>NUCLEOTIDE SEQUENCE</scope>
    <source>
        <strain evidence="7">IEGM 1391</strain>
    </source>
</reference>
<keyword evidence="4 5" id="KW-0472">Membrane</keyword>
<feature type="transmembrane region" description="Helical" evidence="5">
    <location>
        <begin position="107"/>
        <end position="131"/>
    </location>
</feature>
<evidence type="ECO:0000259" key="6">
    <source>
        <dbReference type="Pfam" id="PF13515"/>
    </source>
</evidence>
<sequence>MTVPEHLPPPPARGLRVLFGLPAVGRRWPGGLRSALAFGVPAILAWLLGFHTEALLVVSGSFAVIYGEGRPYRSRWWVVLIAGAALVASVWLGATAGQLALDFDEAGWARMIPVAVLSVLALVAVYVVAALRLGPPGAFFFVLVCAVASYLPAADISATRGAVCAAVGVASALVVAMSGVVRDPRGPERAAVGAAVVAIEKYTNSQAAPVADRHTAASRLHAAWAAVYEAGSVRSTPRPALVQTLFDAHLAFAAATSARAGTVPDPENEAESPRDQLPLARPGIGYRLKRSLHRDSHAASTAIRVFCAAAAAGGISVALGLSRPDWAILGAVLVLQQGPDRVHGSYRGMQRLGGTLAGVVLFSAIYLSPLTGLAVIVVLMVLQFAIEISVARNYGLAVTFITPLALLMGTLSHPGAPLGGIVVDRVVETAVGVALAFAALWLLLPGAFRRALLWSDRRVLDLTARLLTTLRTEKVTAAASLTLRRDVQFELVGAALAGAEAAHNDRRWAHRVWARHAEVDHLGYELLAQCWTSADVGRLNDIDQWQRRHDTVAEKVDSRTLG</sequence>
<proteinExistence type="predicted"/>
<evidence type="ECO:0000256" key="5">
    <source>
        <dbReference type="SAM" id="Phobius"/>
    </source>
</evidence>
<comment type="subcellular location">
    <subcellularLocation>
        <location evidence="1">Membrane</location>
        <topology evidence="1">Multi-pass membrane protein</topology>
    </subcellularLocation>
</comment>
<name>A0ABT4MG63_9NOCA</name>
<feature type="transmembrane region" description="Helical" evidence="5">
    <location>
        <begin position="43"/>
        <end position="65"/>
    </location>
</feature>
<feature type="transmembrane region" description="Helical" evidence="5">
    <location>
        <begin position="77"/>
        <end position="101"/>
    </location>
</feature>
<keyword evidence="8" id="KW-1185">Reference proteome</keyword>
<keyword evidence="2 5" id="KW-0812">Transmembrane</keyword>
<feature type="transmembrane region" description="Helical" evidence="5">
    <location>
        <begin position="297"/>
        <end position="319"/>
    </location>
</feature>
<organism evidence="7 8">
    <name type="scientific">Rhodococcus ruber</name>
    <dbReference type="NCBI Taxonomy" id="1830"/>
    <lineage>
        <taxon>Bacteria</taxon>
        <taxon>Bacillati</taxon>
        <taxon>Actinomycetota</taxon>
        <taxon>Actinomycetes</taxon>
        <taxon>Mycobacteriales</taxon>
        <taxon>Nocardiaceae</taxon>
        <taxon>Rhodococcus</taxon>
    </lineage>
</organism>
<evidence type="ECO:0000256" key="1">
    <source>
        <dbReference type="ARBA" id="ARBA00004141"/>
    </source>
</evidence>
<keyword evidence="3 5" id="KW-1133">Transmembrane helix</keyword>
<evidence type="ECO:0000256" key="3">
    <source>
        <dbReference type="ARBA" id="ARBA00022989"/>
    </source>
</evidence>
<dbReference type="Pfam" id="PF13515">
    <property type="entry name" value="FUSC_2"/>
    <property type="match status" value="1"/>
</dbReference>
<feature type="transmembrane region" description="Helical" evidence="5">
    <location>
        <begin position="394"/>
        <end position="411"/>
    </location>
</feature>
<protein>
    <submittedName>
        <fullName evidence="7">FUSC family protein</fullName>
    </submittedName>
</protein>
<evidence type="ECO:0000256" key="2">
    <source>
        <dbReference type="ARBA" id="ARBA00022692"/>
    </source>
</evidence>
<comment type="caution">
    <text evidence="7">The sequence shown here is derived from an EMBL/GenBank/DDBJ whole genome shotgun (WGS) entry which is preliminary data.</text>
</comment>
<gene>
    <name evidence="7" type="ORF">O4220_15780</name>
</gene>
<evidence type="ECO:0000313" key="7">
    <source>
        <dbReference type="EMBL" id="MCZ4519973.1"/>
    </source>
</evidence>
<evidence type="ECO:0000313" key="8">
    <source>
        <dbReference type="Proteomes" id="UP001081071"/>
    </source>
</evidence>
<accession>A0ABT4MG63</accession>
<feature type="transmembrane region" description="Helical" evidence="5">
    <location>
        <begin position="431"/>
        <end position="448"/>
    </location>
</feature>
<dbReference type="Proteomes" id="UP001081071">
    <property type="component" value="Unassembled WGS sequence"/>
</dbReference>
<evidence type="ECO:0000256" key="4">
    <source>
        <dbReference type="ARBA" id="ARBA00023136"/>
    </source>
</evidence>
<dbReference type="RefSeq" id="WP_269605789.1">
    <property type="nucleotide sequence ID" value="NZ_JAPWIJ010000006.1"/>
</dbReference>
<feature type="transmembrane region" description="Helical" evidence="5">
    <location>
        <begin position="138"/>
        <end position="154"/>
    </location>
</feature>
<dbReference type="EMBL" id="JAPWIJ010000006">
    <property type="protein sequence ID" value="MCZ4519973.1"/>
    <property type="molecule type" value="Genomic_DNA"/>
</dbReference>